<organism evidence="1">
    <name type="scientific">marine sediment metagenome</name>
    <dbReference type="NCBI Taxonomy" id="412755"/>
    <lineage>
        <taxon>unclassified sequences</taxon>
        <taxon>metagenomes</taxon>
        <taxon>ecological metagenomes</taxon>
    </lineage>
</organism>
<feature type="non-terminal residue" evidence="1">
    <location>
        <position position="80"/>
    </location>
</feature>
<evidence type="ECO:0000313" key="1">
    <source>
        <dbReference type="EMBL" id="GAI79739.1"/>
    </source>
</evidence>
<sequence>MKKLQKWLTMFRLTFNRKEISYWSNRYPAADDYQVEKIIAPQVRNRGYFTKPDFLAICYWKTPRNKPMVEKNLDKGEFRP</sequence>
<proteinExistence type="predicted"/>
<dbReference type="EMBL" id="BARW01009378">
    <property type="protein sequence ID" value="GAI79739.1"/>
    <property type="molecule type" value="Genomic_DNA"/>
</dbReference>
<comment type="caution">
    <text evidence="1">The sequence shown here is derived from an EMBL/GenBank/DDBJ whole genome shotgun (WGS) entry which is preliminary data.</text>
</comment>
<gene>
    <name evidence="1" type="ORF">S12H4_18885</name>
</gene>
<accession>X1TI61</accession>
<dbReference type="AlphaFoldDB" id="X1TI61"/>
<protein>
    <submittedName>
        <fullName evidence="1">Uncharacterized protein</fullName>
    </submittedName>
</protein>
<reference evidence="1" key="1">
    <citation type="journal article" date="2014" name="Front. Microbiol.">
        <title>High frequency of phylogenetically diverse reductive dehalogenase-homologous genes in deep subseafloor sedimentary metagenomes.</title>
        <authorList>
            <person name="Kawai M."/>
            <person name="Futagami T."/>
            <person name="Toyoda A."/>
            <person name="Takaki Y."/>
            <person name="Nishi S."/>
            <person name="Hori S."/>
            <person name="Arai W."/>
            <person name="Tsubouchi T."/>
            <person name="Morono Y."/>
            <person name="Uchiyama I."/>
            <person name="Ito T."/>
            <person name="Fujiyama A."/>
            <person name="Inagaki F."/>
            <person name="Takami H."/>
        </authorList>
    </citation>
    <scope>NUCLEOTIDE SEQUENCE</scope>
    <source>
        <strain evidence="1">Expedition CK06-06</strain>
    </source>
</reference>
<name>X1TI61_9ZZZZ</name>